<dbReference type="PROSITE" id="PS50994">
    <property type="entry name" value="INTEGRASE"/>
    <property type="match status" value="1"/>
</dbReference>
<dbReference type="InterPro" id="IPR001584">
    <property type="entry name" value="Integrase_cat-core"/>
</dbReference>
<sequence length="200" mass="23003">MVVDLIGPLPESLNNMKHILMIQEVFSKVVVAIPIADKSEANFKLQHWMNQFINITNNKIKILQSNNGTEFKNHTLEQFLVSKGIIHEFSMPYEHHQNGRIKRTNRTISKMARTMLNASKLPPFLWPWAYRHAVWIFNQSLHTNDDKTPFELLGGKKLSLDLLQVFGATSFVYNHNFKKDLSAGEITGYHLGIAEDSKGW</sequence>
<dbReference type="GO" id="GO:0032196">
    <property type="term" value="P:transposition"/>
    <property type="evidence" value="ECO:0007669"/>
    <property type="project" value="UniProtKB-KW"/>
</dbReference>
<keyword evidence="7" id="KW-0460">Magnesium</keyword>
<keyword evidence="1" id="KW-0815">Transposition</keyword>
<comment type="catalytic activity">
    <reaction evidence="13">
        <text>DNA(n) + a 2'-deoxyribonucleoside 5'-triphosphate = DNA(n+1) + diphosphate</text>
        <dbReference type="Rhea" id="RHEA:22508"/>
        <dbReference type="Rhea" id="RHEA-COMP:17339"/>
        <dbReference type="Rhea" id="RHEA-COMP:17340"/>
        <dbReference type="ChEBI" id="CHEBI:33019"/>
        <dbReference type="ChEBI" id="CHEBI:61560"/>
        <dbReference type="ChEBI" id="CHEBI:173112"/>
        <dbReference type="EC" id="2.7.7.49"/>
    </reaction>
</comment>
<evidence type="ECO:0000256" key="1">
    <source>
        <dbReference type="ARBA" id="ARBA00022578"/>
    </source>
</evidence>
<evidence type="ECO:0000256" key="9">
    <source>
        <dbReference type="ARBA" id="ARBA00022908"/>
    </source>
</evidence>
<evidence type="ECO:0000256" key="12">
    <source>
        <dbReference type="ARBA" id="ARBA00023172"/>
    </source>
</evidence>
<comment type="caution">
    <text evidence="16">The sequence shown here is derived from an EMBL/GenBank/DDBJ whole genome shotgun (WGS) entry which is preliminary data.</text>
</comment>
<keyword evidence="12" id="KW-0233">DNA recombination</keyword>
<evidence type="ECO:0000256" key="11">
    <source>
        <dbReference type="ARBA" id="ARBA00022932"/>
    </source>
</evidence>
<evidence type="ECO:0000256" key="3">
    <source>
        <dbReference type="ARBA" id="ARBA00022722"/>
    </source>
</evidence>
<dbReference type="Proteomes" id="UP000765509">
    <property type="component" value="Unassembled WGS sequence"/>
</dbReference>
<evidence type="ECO:0000256" key="13">
    <source>
        <dbReference type="ARBA" id="ARBA00048173"/>
    </source>
</evidence>
<evidence type="ECO:0000256" key="7">
    <source>
        <dbReference type="ARBA" id="ARBA00022842"/>
    </source>
</evidence>
<keyword evidence="6" id="KW-0378">Hydrolase</keyword>
<accession>A0A9Q3FE54</accession>
<dbReference type="PANTHER" id="PTHR42648:SF11">
    <property type="entry name" value="TRANSPOSON TY4-P GAG-POL POLYPROTEIN"/>
    <property type="match status" value="1"/>
</dbReference>
<name>A0A9Q3FE54_9BASI</name>
<evidence type="ECO:0000259" key="15">
    <source>
        <dbReference type="PROSITE" id="PS50994"/>
    </source>
</evidence>
<evidence type="ECO:0000313" key="17">
    <source>
        <dbReference type="Proteomes" id="UP000765509"/>
    </source>
</evidence>
<dbReference type="InterPro" id="IPR012337">
    <property type="entry name" value="RNaseH-like_sf"/>
</dbReference>
<dbReference type="InterPro" id="IPR039537">
    <property type="entry name" value="Retrotran_Ty1/copia-like"/>
</dbReference>
<keyword evidence="5" id="KW-0255">Endonuclease</keyword>
<dbReference type="GO" id="GO:0003887">
    <property type="term" value="F:DNA-directed DNA polymerase activity"/>
    <property type="evidence" value="ECO:0007669"/>
    <property type="project" value="UniProtKB-KW"/>
</dbReference>
<evidence type="ECO:0000256" key="5">
    <source>
        <dbReference type="ARBA" id="ARBA00022759"/>
    </source>
</evidence>
<dbReference type="GO" id="GO:0005634">
    <property type="term" value="C:nucleus"/>
    <property type="evidence" value="ECO:0007669"/>
    <property type="project" value="UniProtKB-ARBA"/>
</dbReference>
<evidence type="ECO:0000256" key="8">
    <source>
        <dbReference type="ARBA" id="ARBA00022884"/>
    </source>
</evidence>
<reference evidence="16" key="1">
    <citation type="submission" date="2021-03" db="EMBL/GenBank/DDBJ databases">
        <title>Draft genome sequence of rust myrtle Austropuccinia psidii MF-1, a brazilian biotype.</title>
        <authorList>
            <person name="Quecine M.C."/>
            <person name="Pachon D.M.R."/>
            <person name="Bonatelli M.L."/>
            <person name="Correr F.H."/>
            <person name="Franceschini L.M."/>
            <person name="Leite T.F."/>
            <person name="Margarido G.R.A."/>
            <person name="Almeida C.A."/>
            <person name="Ferrarezi J.A."/>
            <person name="Labate C.A."/>
        </authorList>
    </citation>
    <scope>NUCLEOTIDE SEQUENCE</scope>
    <source>
        <strain evidence="16">MF-1</strain>
    </source>
</reference>
<dbReference type="InterPro" id="IPR036397">
    <property type="entry name" value="RNaseH_sf"/>
</dbReference>
<dbReference type="GO" id="GO:0003723">
    <property type="term" value="F:RNA binding"/>
    <property type="evidence" value="ECO:0007669"/>
    <property type="project" value="UniProtKB-KW"/>
</dbReference>
<dbReference type="GO" id="GO:0046872">
    <property type="term" value="F:metal ion binding"/>
    <property type="evidence" value="ECO:0007669"/>
    <property type="project" value="UniProtKB-KW"/>
</dbReference>
<organism evidence="16 17">
    <name type="scientific">Austropuccinia psidii MF-1</name>
    <dbReference type="NCBI Taxonomy" id="1389203"/>
    <lineage>
        <taxon>Eukaryota</taxon>
        <taxon>Fungi</taxon>
        <taxon>Dikarya</taxon>
        <taxon>Basidiomycota</taxon>
        <taxon>Pucciniomycotina</taxon>
        <taxon>Pucciniomycetes</taxon>
        <taxon>Pucciniales</taxon>
        <taxon>Sphaerophragmiaceae</taxon>
        <taxon>Austropuccinia</taxon>
    </lineage>
</organism>
<protein>
    <recommendedName>
        <fullName evidence="15">Integrase catalytic domain-containing protein</fullName>
    </recommendedName>
</protein>
<keyword evidence="8" id="KW-0694">RNA-binding</keyword>
<dbReference type="OrthoDB" id="2275149at2759"/>
<dbReference type="GO" id="GO:0003964">
    <property type="term" value="F:RNA-directed DNA polymerase activity"/>
    <property type="evidence" value="ECO:0007669"/>
    <property type="project" value="UniProtKB-KW"/>
</dbReference>
<evidence type="ECO:0000256" key="6">
    <source>
        <dbReference type="ARBA" id="ARBA00022801"/>
    </source>
</evidence>
<evidence type="ECO:0000256" key="4">
    <source>
        <dbReference type="ARBA" id="ARBA00022723"/>
    </source>
</evidence>
<dbReference type="GO" id="GO:0006310">
    <property type="term" value="P:DNA recombination"/>
    <property type="evidence" value="ECO:0007669"/>
    <property type="project" value="UniProtKB-KW"/>
</dbReference>
<keyword evidence="11" id="KW-0239">DNA-directed DNA polymerase</keyword>
<dbReference type="AlphaFoldDB" id="A0A9Q3FE54"/>
<evidence type="ECO:0000256" key="10">
    <source>
        <dbReference type="ARBA" id="ARBA00022918"/>
    </source>
</evidence>
<dbReference type="PANTHER" id="PTHR42648">
    <property type="entry name" value="TRANSPOSASE, PUTATIVE-RELATED"/>
    <property type="match status" value="1"/>
</dbReference>
<keyword evidence="9" id="KW-0229">DNA integration</keyword>
<keyword evidence="11" id="KW-0808">Transferase</keyword>
<gene>
    <name evidence="16" type="ORF">O181_078128</name>
</gene>
<comment type="catalytic activity">
    <reaction evidence="14">
        <text>DNA(n) + a 2'-deoxyribonucleoside 5'-triphosphate = DNA(n+1) + diphosphate</text>
        <dbReference type="Rhea" id="RHEA:22508"/>
        <dbReference type="Rhea" id="RHEA-COMP:17339"/>
        <dbReference type="Rhea" id="RHEA-COMP:17340"/>
        <dbReference type="ChEBI" id="CHEBI:33019"/>
        <dbReference type="ChEBI" id="CHEBI:61560"/>
        <dbReference type="ChEBI" id="CHEBI:173112"/>
        <dbReference type="EC" id="2.7.7.7"/>
    </reaction>
</comment>
<dbReference type="EMBL" id="AVOT02042990">
    <property type="protein sequence ID" value="MBW0538413.1"/>
    <property type="molecule type" value="Genomic_DNA"/>
</dbReference>
<evidence type="ECO:0000256" key="2">
    <source>
        <dbReference type="ARBA" id="ARBA00022695"/>
    </source>
</evidence>
<evidence type="ECO:0000256" key="14">
    <source>
        <dbReference type="ARBA" id="ARBA00049244"/>
    </source>
</evidence>
<keyword evidence="3" id="KW-0540">Nuclease</keyword>
<dbReference type="GO" id="GO:0004519">
    <property type="term" value="F:endonuclease activity"/>
    <property type="evidence" value="ECO:0007669"/>
    <property type="project" value="UniProtKB-KW"/>
</dbReference>
<evidence type="ECO:0000313" key="16">
    <source>
        <dbReference type="EMBL" id="MBW0538413.1"/>
    </source>
</evidence>
<dbReference type="GO" id="GO:0015074">
    <property type="term" value="P:DNA integration"/>
    <property type="evidence" value="ECO:0007669"/>
    <property type="project" value="UniProtKB-KW"/>
</dbReference>
<dbReference type="SUPFAM" id="SSF53098">
    <property type="entry name" value="Ribonuclease H-like"/>
    <property type="match status" value="1"/>
</dbReference>
<feature type="domain" description="Integrase catalytic" evidence="15">
    <location>
        <begin position="1"/>
        <end position="157"/>
    </location>
</feature>
<keyword evidence="4" id="KW-0479">Metal-binding</keyword>
<dbReference type="GO" id="GO:0016787">
    <property type="term" value="F:hydrolase activity"/>
    <property type="evidence" value="ECO:0007669"/>
    <property type="project" value="UniProtKB-KW"/>
</dbReference>
<keyword evidence="10" id="KW-0695">RNA-directed DNA polymerase</keyword>
<keyword evidence="2" id="KW-0548">Nucleotidyltransferase</keyword>
<keyword evidence="17" id="KW-1185">Reference proteome</keyword>
<proteinExistence type="predicted"/>
<dbReference type="Gene3D" id="3.30.420.10">
    <property type="entry name" value="Ribonuclease H-like superfamily/Ribonuclease H"/>
    <property type="match status" value="1"/>
</dbReference>